<keyword evidence="2" id="KW-1185">Reference proteome</keyword>
<name>A0A1L3ZUJ5_9SPHN</name>
<organism evidence="1 2">
    <name type="scientific">Tardibacter chloracetimidivorans</name>
    <dbReference type="NCBI Taxonomy" id="1921510"/>
    <lineage>
        <taxon>Bacteria</taxon>
        <taxon>Pseudomonadati</taxon>
        <taxon>Pseudomonadota</taxon>
        <taxon>Alphaproteobacteria</taxon>
        <taxon>Sphingomonadales</taxon>
        <taxon>Sphingomonadaceae</taxon>
        <taxon>Tardibacter</taxon>
    </lineage>
</organism>
<dbReference type="KEGG" id="sphj:BSL82_08330"/>
<dbReference type="RefSeq" id="WP_072596862.1">
    <property type="nucleotide sequence ID" value="NZ_CP018221.1"/>
</dbReference>
<dbReference type="OrthoDB" id="7595625at2"/>
<protein>
    <submittedName>
        <fullName evidence="1">Uncharacterized protein</fullName>
    </submittedName>
</protein>
<evidence type="ECO:0000313" key="1">
    <source>
        <dbReference type="EMBL" id="API59314.1"/>
    </source>
</evidence>
<evidence type="ECO:0000313" key="2">
    <source>
        <dbReference type="Proteomes" id="UP000182063"/>
    </source>
</evidence>
<dbReference type="Proteomes" id="UP000182063">
    <property type="component" value="Chromosome"/>
</dbReference>
<dbReference type="AlphaFoldDB" id="A0A1L3ZUJ5"/>
<reference evidence="2" key="1">
    <citation type="submission" date="2016-11" db="EMBL/GenBank/DDBJ databases">
        <title>Complete Genome Sequence of alachlor-degrading Sphingomonas sp. strain JJ-A5.</title>
        <authorList>
            <person name="Lee H."/>
            <person name="Ka J.-O."/>
        </authorList>
    </citation>
    <scope>NUCLEOTIDE SEQUENCE [LARGE SCALE GENOMIC DNA]</scope>
    <source>
        <strain evidence="2">JJ-A5</strain>
    </source>
</reference>
<gene>
    <name evidence="1" type="ORF">BSL82_08330</name>
</gene>
<dbReference type="STRING" id="1921510.BSL82_08330"/>
<proteinExistence type="predicted"/>
<sequence length="81" mass="8806">MMREDVIAIAGSLEDHFIVEILEVGGDRADLIEAVARARGDPLDFPALPHPMSPIVSRLCEIIETADAAVADPLEWEDGRP</sequence>
<dbReference type="EMBL" id="CP018221">
    <property type="protein sequence ID" value="API59314.1"/>
    <property type="molecule type" value="Genomic_DNA"/>
</dbReference>
<accession>A0A1L3ZUJ5</accession>